<dbReference type="GeneID" id="66080001"/>
<dbReference type="OrthoDB" id="3270019at2759"/>
<dbReference type="RefSeq" id="XP_043005695.1">
    <property type="nucleotide sequence ID" value="XM_043155913.1"/>
</dbReference>
<evidence type="ECO:0000313" key="2">
    <source>
        <dbReference type="Proteomes" id="UP001049176"/>
    </source>
</evidence>
<dbReference type="PANTHER" id="PTHR33266">
    <property type="entry name" value="CHROMOSOME 15, WHOLE GENOME SHOTGUN SEQUENCE"/>
    <property type="match status" value="1"/>
</dbReference>
<dbReference type="Proteomes" id="UP001049176">
    <property type="component" value="Chromosome 7"/>
</dbReference>
<name>A0A9P7UPP0_9AGAR</name>
<dbReference type="EMBL" id="CM032187">
    <property type="protein sequence ID" value="KAG7089225.1"/>
    <property type="molecule type" value="Genomic_DNA"/>
</dbReference>
<protein>
    <submittedName>
        <fullName evidence="1">Uncharacterized protein</fullName>
    </submittedName>
</protein>
<gene>
    <name evidence="1" type="ORF">E1B28_010926</name>
</gene>
<sequence>MISDRQIFFVFVSTDSSLLSTNSGFQSFAPSNVSYPSIRVQKSNKLIPPFFELPFDTFSHGFTTQVTQAGKLTLSGVCELGQIARFGRPLWYSYYQSLPKAEKGKTVDLAVIKLRGGASSSGHLAELAALDSRVLIGFDPTYIPSHTAQTELVKSHMPCVFNIPEDREYVSTVYPTEPMLSEAAGRILNTDVSIVDRAPAILGDALKTGLLAQEERGQLVARTLLTVAHDEAAKLDSSSTFELLYHRPIRLVQFLEKLLAPKIWELVRHATLFTHTRMISISNSPLPIPGSTFPISPASATANRTM</sequence>
<dbReference type="KEGG" id="more:E1B28_010926"/>
<evidence type="ECO:0000313" key="1">
    <source>
        <dbReference type="EMBL" id="KAG7089225.1"/>
    </source>
</evidence>
<organism evidence="1 2">
    <name type="scientific">Marasmius oreades</name>
    <name type="common">fairy-ring Marasmius</name>
    <dbReference type="NCBI Taxonomy" id="181124"/>
    <lineage>
        <taxon>Eukaryota</taxon>
        <taxon>Fungi</taxon>
        <taxon>Dikarya</taxon>
        <taxon>Basidiomycota</taxon>
        <taxon>Agaricomycotina</taxon>
        <taxon>Agaricomycetes</taxon>
        <taxon>Agaricomycetidae</taxon>
        <taxon>Agaricales</taxon>
        <taxon>Marasmiineae</taxon>
        <taxon>Marasmiaceae</taxon>
        <taxon>Marasmius</taxon>
    </lineage>
</organism>
<proteinExistence type="predicted"/>
<dbReference type="PANTHER" id="PTHR33266:SF1">
    <property type="entry name" value="F-BOX DOMAIN-CONTAINING PROTEIN"/>
    <property type="match status" value="1"/>
</dbReference>
<comment type="caution">
    <text evidence="1">The sequence shown here is derived from an EMBL/GenBank/DDBJ whole genome shotgun (WGS) entry which is preliminary data.</text>
</comment>
<keyword evidence="2" id="KW-1185">Reference proteome</keyword>
<dbReference type="AlphaFoldDB" id="A0A9P7UPP0"/>
<reference evidence="1" key="1">
    <citation type="journal article" date="2021" name="Genome Biol. Evol.">
        <title>The assembled and annotated genome of the fairy-ring fungus Marasmius oreades.</title>
        <authorList>
            <person name="Hiltunen M."/>
            <person name="Ament-Velasquez S.L."/>
            <person name="Johannesson H."/>
        </authorList>
    </citation>
    <scope>NUCLEOTIDE SEQUENCE</scope>
    <source>
        <strain evidence="1">03SP1</strain>
    </source>
</reference>
<accession>A0A9P7UPP0</accession>